<dbReference type="RefSeq" id="WP_338859814.1">
    <property type="nucleotide sequence ID" value="NZ_CP062171.1"/>
</dbReference>
<feature type="compositionally biased region" description="Basic and acidic residues" evidence="1">
    <location>
        <begin position="150"/>
        <end position="173"/>
    </location>
</feature>
<keyword evidence="3" id="KW-1185">Reference proteome</keyword>
<evidence type="ECO:0000313" key="2">
    <source>
        <dbReference type="EMBL" id="WXK39291.1"/>
    </source>
</evidence>
<name>A0ABZ2PZZ0_9BURK</name>
<dbReference type="EMBL" id="CP062176">
    <property type="protein sequence ID" value="WXK39291.1"/>
    <property type="molecule type" value="Genomic_DNA"/>
</dbReference>
<organism evidence="2 3">
    <name type="scientific">Mycetohabitans rhizoxinica</name>
    <dbReference type="NCBI Taxonomy" id="412963"/>
    <lineage>
        <taxon>Bacteria</taxon>
        <taxon>Pseudomonadati</taxon>
        <taxon>Pseudomonadota</taxon>
        <taxon>Betaproteobacteria</taxon>
        <taxon>Burkholderiales</taxon>
        <taxon>Burkholderiaceae</taxon>
        <taxon>Mycetohabitans</taxon>
    </lineage>
</organism>
<sequence length="226" mass="25346">MDWPAFIASVPGAPIQDADYKTPTLKRSAYRANTPGLEQTKASFGSWCKGHGGKASDMPPLQSTGVAQSFYGATSAWSNQELVLYGERYYNTPLFCFDAQSQLTAVMMVRAYNGYRNGPYEPDKLPAPVIAFYTPEQAAQFADFYNAKEKERAEATRKESQQRSDRQAEETRRLRTAPKVGDQTREGIITELRPPLALIQYNAMQRQMFGKPQSEWVPISSLVAPR</sequence>
<dbReference type="Proteomes" id="UP001493153">
    <property type="component" value="Chromosome"/>
</dbReference>
<accession>A0ABZ2PZZ0</accession>
<gene>
    <name evidence="2" type="ORF">IHE29_08405</name>
</gene>
<evidence type="ECO:0000256" key="1">
    <source>
        <dbReference type="SAM" id="MobiDB-lite"/>
    </source>
</evidence>
<proteinExistence type="predicted"/>
<evidence type="ECO:0000313" key="3">
    <source>
        <dbReference type="Proteomes" id="UP001493153"/>
    </source>
</evidence>
<protein>
    <submittedName>
        <fullName evidence="2">Uncharacterized protein</fullName>
    </submittedName>
</protein>
<reference evidence="2 3" key="1">
    <citation type="submission" date="2020-09" db="EMBL/GenBank/DDBJ databases">
        <title>Genome sequences of Mycetohabitans spp.</title>
        <authorList>
            <person name="Carter M.E."/>
            <person name="Carpenter S.C.D."/>
            <person name="Bogdanove A.J."/>
        </authorList>
    </citation>
    <scope>NUCLEOTIDE SEQUENCE [LARGE SCALE GENOMIC DNA]</scope>
    <source>
        <strain evidence="2 3">B12</strain>
    </source>
</reference>
<feature type="region of interest" description="Disordered" evidence="1">
    <location>
        <begin position="150"/>
        <end position="183"/>
    </location>
</feature>